<dbReference type="InterPro" id="IPR011519">
    <property type="entry name" value="UnbV_ASPIC"/>
</dbReference>
<dbReference type="Pfam" id="PF07593">
    <property type="entry name" value="UnbV_ASPIC"/>
    <property type="match status" value="1"/>
</dbReference>
<dbReference type="Gene3D" id="2.130.10.130">
    <property type="entry name" value="Integrin alpha, N-terminal"/>
    <property type="match status" value="2"/>
</dbReference>
<keyword evidence="3 5" id="KW-0732">Signal</keyword>
<evidence type="ECO:0000256" key="5">
    <source>
        <dbReference type="SAM" id="SignalP"/>
    </source>
</evidence>
<feature type="chain" id="PRO_5046811441" description="ASPIC/UnbV domain-containing protein" evidence="5">
    <location>
        <begin position="22"/>
        <end position="1371"/>
    </location>
</feature>
<dbReference type="SUPFAM" id="SSF48113">
    <property type="entry name" value="Heme-dependent peroxidases"/>
    <property type="match status" value="1"/>
</dbReference>
<name>A0ABN8P3H3_9CNID</name>
<evidence type="ECO:0000256" key="4">
    <source>
        <dbReference type="ARBA" id="ARBA00023180"/>
    </source>
</evidence>
<dbReference type="Gene3D" id="2.60.40.3440">
    <property type="match status" value="1"/>
</dbReference>
<dbReference type="CDD" id="cd09822">
    <property type="entry name" value="peroxinectin_like_bacterial"/>
    <property type="match status" value="1"/>
</dbReference>
<keyword evidence="8" id="KW-1185">Reference proteome</keyword>
<dbReference type="PRINTS" id="PR00457">
    <property type="entry name" value="ANPEROXIDASE"/>
</dbReference>
<dbReference type="InterPro" id="IPR019791">
    <property type="entry name" value="Haem_peroxidase_animal"/>
</dbReference>
<evidence type="ECO:0000256" key="1">
    <source>
        <dbReference type="ARBA" id="ARBA00004613"/>
    </source>
</evidence>
<accession>A0ABN8P3H3</accession>
<keyword evidence="4" id="KW-0325">Glycoprotein</keyword>
<dbReference type="InterPro" id="IPR013517">
    <property type="entry name" value="FG-GAP"/>
</dbReference>
<dbReference type="InterPro" id="IPR028994">
    <property type="entry name" value="Integrin_alpha_N"/>
</dbReference>
<dbReference type="PANTHER" id="PTHR11475">
    <property type="entry name" value="OXIDASE/PEROXIDASE"/>
    <property type="match status" value="1"/>
</dbReference>
<feature type="domain" description="ASPIC/UnbV" evidence="6">
    <location>
        <begin position="683"/>
        <end position="749"/>
    </location>
</feature>
<dbReference type="Pfam" id="PF03098">
    <property type="entry name" value="An_peroxidase"/>
    <property type="match status" value="1"/>
</dbReference>
<dbReference type="InterPro" id="IPR037120">
    <property type="entry name" value="Haem_peroxidase_sf_animal"/>
</dbReference>
<feature type="signal peptide" evidence="5">
    <location>
        <begin position="1"/>
        <end position="21"/>
    </location>
</feature>
<evidence type="ECO:0000256" key="3">
    <source>
        <dbReference type="ARBA" id="ARBA00022729"/>
    </source>
</evidence>
<protein>
    <recommendedName>
        <fullName evidence="6">ASPIC/UnbV domain-containing protein</fullName>
    </recommendedName>
</protein>
<dbReference type="Pfam" id="PF13517">
    <property type="entry name" value="FG-GAP_3"/>
    <property type="match status" value="3"/>
</dbReference>
<gene>
    <name evidence="7" type="ORF">PLOB_00033494</name>
</gene>
<comment type="caution">
    <text evidence="7">The sequence shown here is derived from an EMBL/GenBank/DDBJ whole genome shotgun (WGS) entry which is preliminary data.</text>
</comment>
<dbReference type="SUPFAM" id="SSF69318">
    <property type="entry name" value="Integrin alpha N-terminal domain"/>
    <property type="match status" value="1"/>
</dbReference>
<sequence length="1371" mass="153737">MFQFFKMRLVIFAAILAGTYGLDDSFTITTDEDEPVTFDFLKYYKASDKLAHKVIIDEQPKHGAFACAPDGNLNIQNEMCDAQATYVPNQDFSGEDVFMYSYLYENLTTTTDGKLQGRIVVRPKPDVIMAQSDEITMSADDGHVHIPVLKNDYSKDRSAVCIDTEEKPFSQGNQVRFEDVAEKLGMTAIQQKPPKAPECLFDQYDPNLKIWIPGSFCIVELSSGAAATADYDGDRLTDIYYARADGPDQLWRNLGNGTFKDFTAEANLSSTAFHRSSAVAWVDIDNDGDLDLYIGTMAESRFYLYVNDGMGHYTEEAEERGLALYPTIPPYKTSTMTIAVGDYDKDGWLDLYTTEWLPHLDLSFDYNNASHSLSRLLRNLGAQGKPGHFEDVTARAGLGKTKEPTVAADKFGGVDVRYYGVMNTGLLRDILPGPFKLAAMFTDLDNDGYQDIIVAGDFRTSAIYWNNGDGTFTEGTEESGVGTDENGMGSTVGDYDLDGRLDWFVGSIYMSPEQMEPFREVYLGGGFIFGNTGNRLYRNEGGRKFSDQTDPAGVRFGNWAWGAALFDYDNDGDLDLVHTNGFDDPDVTDTDFLHHTPTRLYDNMFFEDDNGTARFEETGFNKGITDVFDGRGVIIFDYEEDGDLDVFIANNANRPVLYRNIGNNKNDYIRVKVLEANCDRESVGALVFLYSPRLEKEIIREVGSATGFSAQGEYVAHFGLGSETEDTFRVRVYWPVTNNTRIIYNVPRRSSITVRDIWGHRSAVEETKSPSESVPSCSRLIVKEVTRAPAHGHVVVGPKHVSYYPDADFHGEDSFNYAVGDGVSSAIATVNIKVHKVDRPLPSPAQLSEKFARLDAVNNNPLHPEWGKPLMPLLRLLPPAYDDGFDAPAGSNRSSPRLISNVVCDQRMDVFSKAGLNDFHMHFGQMLAHDTDFATPYANFLTTDNLGIPIPEGDPWFDPHGSGKEIMRFRRSGIIQTSGKLHGRPREQVNKVTAFIDLSLVYGCDECRALALRTMEKGKLKHQSSDILDFNTKEVTNLNLLNGPRDKMLVSGDNRVNVQPGLIALHTLWSREHNRICDELLQQPGNENMDDETLFNHARTLARAKWQKIVWNEFLPTVIGRAEYEKLGEYKGYNSSIEVGIFNEFGTAAFRFGHSQVGNIMPRLDENWTMIGNGHLSLRDAYFSPGRVIREGGIEPLIRGMMVQKAQEVDLKFSDSVRNFLFGTNTMGLDLVAINIQRGRDHGLPDYNTVREGVGLPKRKSFAEITPDKMMQEKLQSVYSSVDDVDLWIGGLAEPHVDGGCVGETFARIIALQYRVLRDGDRFWYENTDTALYQLKDRLNLPTKGTTMVDVLYRNTGIKWKKSPFFVRDIK</sequence>
<dbReference type="PROSITE" id="PS50292">
    <property type="entry name" value="PEROXIDASE_3"/>
    <property type="match status" value="1"/>
</dbReference>
<organism evidence="7 8">
    <name type="scientific">Porites lobata</name>
    <dbReference type="NCBI Taxonomy" id="104759"/>
    <lineage>
        <taxon>Eukaryota</taxon>
        <taxon>Metazoa</taxon>
        <taxon>Cnidaria</taxon>
        <taxon>Anthozoa</taxon>
        <taxon>Hexacorallia</taxon>
        <taxon>Scleractinia</taxon>
        <taxon>Fungiina</taxon>
        <taxon>Poritidae</taxon>
        <taxon>Porites</taxon>
    </lineage>
</organism>
<evidence type="ECO:0000256" key="2">
    <source>
        <dbReference type="ARBA" id="ARBA00022525"/>
    </source>
</evidence>
<dbReference type="PANTHER" id="PTHR11475:SF4">
    <property type="entry name" value="CHORION PEROXIDASE"/>
    <property type="match status" value="1"/>
</dbReference>
<evidence type="ECO:0000259" key="6">
    <source>
        <dbReference type="Pfam" id="PF07593"/>
    </source>
</evidence>
<dbReference type="Gene3D" id="1.10.640.10">
    <property type="entry name" value="Haem peroxidase domain superfamily, animal type"/>
    <property type="match status" value="1"/>
</dbReference>
<evidence type="ECO:0000313" key="8">
    <source>
        <dbReference type="Proteomes" id="UP001159405"/>
    </source>
</evidence>
<comment type="subcellular location">
    <subcellularLocation>
        <location evidence="1">Secreted</location>
    </subcellularLocation>
</comment>
<dbReference type="EMBL" id="CALNXK010000045">
    <property type="protein sequence ID" value="CAH3128763.1"/>
    <property type="molecule type" value="Genomic_DNA"/>
</dbReference>
<dbReference type="Pfam" id="PF17963">
    <property type="entry name" value="Big_9"/>
    <property type="match status" value="1"/>
</dbReference>
<evidence type="ECO:0000313" key="7">
    <source>
        <dbReference type="EMBL" id="CAH3128763.1"/>
    </source>
</evidence>
<reference evidence="7 8" key="1">
    <citation type="submission" date="2022-05" db="EMBL/GenBank/DDBJ databases">
        <authorList>
            <consortium name="Genoscope - CEA"/>
            <person name="William W."/>
        </authorList>
    </citation>
    <scope>NUCLEOTIDE SEQUENCE [LARGE SCALE GENOMIC DNA]</scope>
</reference>
<proteinExistence type="predicted"/>
<dbReference type="Proteomes" id="UP001159405">
    <property type="component" value="Unassembled WGS sequence"/>
</dbReference>
<dbReference type="InterPro" id="IPR010255">
    <property type="entry name" value="Haem_peroxidase_sf"/>
</dbReference>
<keyword evidence="2" id="KW-0964">Secreted</keyword>